<comment type="similarity">
    <text evidence="2">Belongs to the GSP F family.</text>
</comment>
<keyword evidence="6 7" id="KW-0472">Membrane</keyword>
<dbReference type="AlphaFoldDB" id="A0A317ZGG2"/>
<feature type="transmembrane region" description="Helical" evidence="7">
    <location>
        <begin position="287"/>
        <end position="309"/>
    </location>
</feature>
<dbReference type="Proteomes" id="UP000247099">
    <property type="component" value="Unassembled WGS sequence"/>
</dbReference>
<dbReference type="InterPro" id="IPR018076">
    <property type="entry name" value="T2SS_GspF_dom"/>
</dbReference>
<reference evidence="9 10" key="1">
    <citation type="submission" date="2018-05" db="EMBL/GenBank/DDBJ databases">
        <title>Coraliomargarita sinensis sp. nov., isolated from a marine solar saltern.</title>
        <authorList>
            <person name="Zhou L.Y."/>
        </authorList>
    </citation>
    <scope>NUCLEOTIDE SEQUENCE [LARGE SCALE GENOMIC DNA]</scope>
    <source>
        <strain evidence="9 10">WN38</strain>
    </source>
</reference>
<keyword evidence="10" id="KW-1185">Reference proteome</keyword>
<evidence type="ECO:0000256" key="1">
    <source>
        <dbReference type="ARBA" id="ARBA00004651"/>
    </source>
</evidence>
<evidence type="ECO:0000256" key="2">
    <source>
        <dbReference type="ARBA" id="ARBA00005745"/>
    </source>
</evidence>
<feature type="domain" description="Type II secretion system protein GspF" evidence="8">
    <location>
        <begin position="189"/>
        <end position="307"/>
    </location>
</feature>
<dbReference type="InterPro" id="IPR042094">
    <property type="entry name" value="T2SS_GspF_sf"/>
</dbReference>
<evidence type="ECO:0000256" key="7">
    <source>
        <dbReference type="SAM" id="Phobius"/>
    </source>
</evidence>
<evidence type="ECO:0000313" key="9">
    <source>
        <dbReference type="EMBL" id="PXA03028.1"/>
    </source>
</evidence>
<dbReference type="EMBL" id="QHJQ01000013">
    <property type="protein sequence ID" value="PXA03028.1"/>
    <property type="molecule type" value="Genomic_DNA"/>
</dbReference>
<comment type="subcellular location">
    <subcellularLocation>
        <location evidence="1">Cell membrane</location>
        <topology evidence="1">Multi-pass membrane protein</topology>
    </subcellularLocation>
</comment>
<keyword evidence="3" id="KW-1003">Cell membrane</keyword>
<keyword evidence="5 7" id="KW-1133">Transmembrane helix</keyword>
<protein>
    <recommendedName>
        <fullName evidence="8">Type II secretion system protein GspF domain-containing protein</fullName>
    </recommendedName>
</protein>
<proteinExistence type="inferred from homology"/>
<evidence type="ECO:0000256" key="6">
    <source>
        <dbReference type="ARBA" id="ARBA00023136"/>
    </source>
</evidence>
<feature type="domain" description="Type II secretion system protein GspF" evidence="8">
    <location>
        <begin position="11"/>
        <end position="122"/>
    </location>
</feature>
<feature type="transmembrane region" description="Helical" evidence="7">
    <location>
        <begin position="135"/>
        <end position="160"/>
    </location>
</feature>
<feature type="transmembrane region" description="Helical" evidence="7">
    <location>
        <begin position="101"/>
        <end position="123"/>
    </location>
</feature>
<keyword evidence="4 7" id="KW-0812">Transmembrane</keyword>
<dbReference type="Pfam" id="PF00482">
    <property type="entry name" value="T2SSF"/>
    <property type="match status" value="2"/>
</dbReference>
<evidence type="ECO:0000256" key="5">
    <source>
        <dbReference type="ARBA" id="ARBA00022989"/>
    </source>
</evidence>
<dbReference type="InterPro" id="IPR003004">
    <property type="entry name" value="GspF/PilC"/>
</dbReference>
<dbReference type="GO" id="GO:0005886">
    <property type="term" value="C:plasma membrane"/>
    <property type="evidence" value="ECO:0007669"/>
    <property type="project" value="UniProtKB-SubCell"/>
</dbReference>
<evidence type="ECO:0000313" key="10">
    <source>
        <dbReference type="Proteomes" id="UP000247099"/>
    </source>
</evidence>
<dbReference type="InParanoid" id="A0A317ZGG2"/>
<comment type="caution">
    <text evidence="9">The sequence shown here is derived from an EMBL/GenBank/DDBJ whole genome shotgun (WGS) entry which is preliminary data.</text>
</comment>
<evidence type="ECO:0000256" key="3">
    <source>
        <dbReference type="ARBA" id="ARBA00022475"/>
    </source>
</evidence>
<gene>
    <name evidence="9" type="ORF">DDZ13_13995</name>
</gene>
<sequence>MISHKQLANWYAQLGQHLEAGVLLADALRLCEGPPPKGRNKMADRIQNGDTVEEVLRDAPKWLPRADRYFLAAAMETGSLPRTLQNLSDRHDRVGATKLKVILGLLYPLGVFHIAALLLPIIRMIDYEVGFKWDAAIYAVQVLTLLIPVWGLLALIYYLAHSDHPLLPRLLRCLPLLKKYSEMQAMADFSYSLGTFIAAGVPAPSAWRLSGKVVNDARFHAVLKRLEPVFASGNDPAHELKQFKCFPPEFCAFYKTGADSGNLDQNLIHAGRQFQDKANTATTVAALVYPSLIFAVIAGFIIITIFQVYGNYLNIFDQF</sequence>
<dbReference type="PANTHER" id="PTHR30012">
    <property type="entry name" value="GENERAL SECRETION PATHWAY PROTEIN"/>
    <property type="match status" value="1"/>
</dbReference>
<name>A0A317ZGG2_9BACT</name>
<dbReference type="PANTHER" id="PTHR30012:SF0">
    <property type="entry name" value="TYPE II SECRETION SYSTEM PROTEIN F-RELATED"/>
    <property type="match status" value="1"/>
</dbReference>
<evidence type="ECO:0000259" key="8">
    <source>
        <dbReference type="Pfam" id="PF00482"/>
    </source>
</evidence>
<dbReference type="RefSeq" id="WP_110132084.1">
    <property type="nucleotide sequence ID" value="NZ_QHJQ01000013.1"/>
</dbReference>
<dbReference type="OrthoDB" id="192415at2"/>
<dbReference type="Gene3D" id="1.20.81.30">
    <property type="entry name" value="Type II secretion system (T2SS), domain F"/>
    <property type="match status" value="2"/>
</dbReference>
<organism evidence="9 10">
    <name type="scientific">Coraliomargarita sinensis</name>
    <dbReference type="NCBI Taxonomy" id="2174842"/>
    <lineage>
        <taxon>Bacteria</taxon>
        <taxon>Pseudomonadati</taxon>
        <taxon>Verrucomicrobiota</taxon>
        <taxon>Opitutia</taxon>
        <taxon>Puniceicoccales</taxon>
        <taxon>Coraliomargaritaceae</taxon>
        <taxon>Coraliomargarita</taxon>
    </lineage>
</organism>
<evidence type="ECO:0000256" key="4">
    <source>
        <dbReference type="ARBA" id="ARBA00022692"/>
    </source>
</evidence>
<accession>A0A317ZGG2</accession>